<dbReference type="SMART" id="SM00552">
    <property type="entry name" value="ADEAMc"/>
    <property type="match status" value="1"/>
</dbReference>
<dbReference type="EMBL" id="LT598448">
    <property type="protein sequence ID" value="SCU87997.1"/>
    <property type="molecule type" value="Genomic_DNA"/>
</dbReference>
<name>A0A1G4JD78_9SACH</name>
<evidence type="ECO:0000313" key="3">
    <source>
        <dbReference type="Proteomes" id="UP000189911"/>
    </source>
</evidence>
<dbReference type="OrthoDB" id="10268011at2759"/>
<dbReference type="GO" id="GO:0043829">
    <property type="term" value="F:tRNA-specific adenosine-37 deaminase activity"/>
    <property type="evidence" value="ECO:0007669"/>
    <property type="project" value="TreeGrafter"/>
</dbReference>
<reference evidence="3" key="1">
    <citation type="submission" date="2016-03" db="EMBL/GenBank/DDBJ databases">
        <authorList>
            <person name="Devillers Hugo."/>
        </authorList>
    </citation>
    <scope>NUCLEOTIDE SEQUENCE [LARGE SCALE GENOMIC DNA]</scope>
</reference>
<dbReference type="GO" id="GO:0003723">
    <property type="term" value="F:RNA binding"/>
    <property type="evidence" value="ECO:0007669"/>
    <property type="project" value="InterPro"/>
</dbReference>
<dbReference type="AlphaFoldDB" id="A0A1G4JD78"/>
<dbReference type="PANTHER" id="PTHR47803:SF1">
    <property type="entry name" value="TRNA-SPECIFIC ADENOSINE DEAMINASE 1"/>
    <property type="match status" value="1"/>
</dbReference>
<dbReference type="Proteomes" id="UP000189911">
    <property type="component" value="Chromosome D"/>
</dbReference>
<dbReference type="PROSITE" id="PS50141">
    <property type="entry name" value="A_DEAMIN_EDITASE"/>
    <property type="match status" value="1"/>
</dbReference>
<proteinExistence type="predicted"/>
<evidence type="ECO:0000313" key="2">
    <source>
        <dbReference type="EMBL" id="SCU87997.1"/>
    </source>
</evidence>
<dbReference type="InterPro" id="IPR042935">
    <property type="entry name" value="Tad1"/>
</dbReference>
<sequence>MRSQSKLGDRISDLAQDYYTKLLSTSKPITRSNGIQEWTVLACVVAIDEKEDVLRLVSLATGVKATPDVELRRSHGKILHDCHAEILAIRGFNTVLMKQAMLLNSCNSPRDVDLINACSDGYKVKDSWAFALYVSRAPCGDASMDLLEDNDSAYFTAENLCQYVDPSVRTILRGRFNYKKKGYVRTKPGRKDSNVTLSKSCTDKLCCRQSVSLLNAMNWELFVEPVFLKYLVTPQVSDTLRNAFDRAFKTRVRDVPGLQVMELISCSKMFTGDKREATESPALLGGILLNVIPQNVPEQQCIINGVKNGSYVKSPKPLRKNCESLVSRAAQWSLFKRLRPQEHNITYCSFKNKQIGRNALKLKVRLALSRDGWVATKLDDCT</sequence>
<protein>
    <submittedName>
        <fullName evidence="2">LANO_0D00760g1_1</fullName>
    </submittedName>
</protein>
<accession>A0A1G4JD78</accession>
<feature type="domain" description="A to I editase" evidence="1">
    <location>
        <begin position="58"/>
        <end position="259"/>
    </location>
</feature>
<evidence type="ECO:0000259" key="1">
    <source>
        <dbReference type="PROSITE" id="PS50141"/>
    </source>
</evidence>
<dbReference type="InterPro" id="IPR002466">
    <property type="entry name" value="A_deamin"/>
</dbReference>
<dbReference type="Pfam" id="PF02137">
    <property type="entry name" value="A_deamin"/>
    <property type="match status" value="1"/>
</dbReference>
<gene>
    <name evidence="2" type="ORF">LANO_0D00760G</name>
</gene>
<organism evidence="2 3">
    <name type="scientific">Lachancea nothofagi CBS 11611</name>
    <dbReference type="NCBI Taxonomy" id="1266666"/>
    <lineage>
        <taxon>Eukaryota</taxon>
        <taxon>Fungi</taxon>
        <taxon>Dikarya</taxon>
        <taxon>Ascomycota</taxon>
        <taxon>Saccharomycotina</taxon>
        <taxon>Saccharomycetes</taxon>
        <taxon>Saccharomycetales</taxon>
        <taxon>Saccharomycetaceae</taxon>
        <taxon>Lachancea</taxon>
    </lineage>
</organism>
<dbReference type="PANTHER" id="PTHR47803">
    <property type="entry name" value="TRNA-SPECIFIC ADENOSINE DEAMINASE 1"/>
    <property type="match status" value="1"/>
</dbReference>
<dbReference type="GO" id="GO:0002100">
    <property type="term" value="P:tRNA wobble adenosine to inosine editing"/>
    <property type="evidence" value="ECO:0007669"/>
    <property type="project" value="InterPro"/>
</dbReference>
<keyword evidence="3" id="KW-1185">Reference proteome</keyword>